<dbReference type="SUPFAM" id="SSF51905">
    <property type="entry name" value="FAD/NAD(P)-binding domain"/>
    <property type="match status" value="2"/>
</dbReference>
<dbReference type="Pfam" id="PF14759">
    <property type="entry name" value="Reductase_C"/>
    <property type="match status" value="1"/>
</dbReference>
<dbReference type="RefSeq" id="WP_283351846.1">
    <property type="nucleotide sequence ID" value="NZ_JAWLKA010000032.1"/>
</dbReference>
<dbReference type="InterPro" id="IPR028202">
    <property type="entry name" value="Reductase_C"/>
</dbReference>
<dbReference type="InterPro" id="IPR050446">
    <property type="entry name" value="FAD-oxidoreductase/Apoptosis"/>
</dbReference>
<keyword evidence="8" id="KW-1185">Reference proteome</keyword>
<evidence type="ECO:0000256" key="2">
    <source>
        <dbReference type="ARBA" id="ARBA00022630"/>
    </source>
</evidence>
<protein>
    <submittedName>
        <fullName evidence="7">FAD/NAD(P)-binding oxidoreductase</fullName>
        <ecNumber evidence="7">1.-.-.-</ecNumber>
    </submittedName>
</protein>
<dbReference type="Gene3D" id="3.50.50.60">
    <property type="entry name" value="FAD/NAD(P)-binding domain"/>
    <property type="match status" value="2"/>
</dbReference>
<feature type="domain" description="Reductase C-terminal" evidence="6">
    <location>
        <begin position="324"/>
        <end position="392"/>
    </location>
</feature>
<gene>
    <name evidence="7" type="ORF">R3Q59_36865</name>
</gene>
<keyword evidence="4 7" id="KW-0560">Oxidoreductase</keyword>
<evidence type="ECO:0000256" key="3">
    <source>
        <dbReference type="ARBA" id="ARBA00022827"/>
    </source>
</evidence>
<dbReference type="InterPro" id="IPR023753">
    <property type="entry name" value="FAD/NAD-binding_dom"/>
</dbReference>
<dbReference type="PRINTS" id="PR00411">
    <property type="entry name" value="PNDRDTASEI"/>
</dbReference>
<reference evidence="7 8" key="1">
    <citation type="submission" date="2023-10" db="EMBL/GenBank/DDBJ databases">
        <title>Development of a sustainable strategy for remediation of hydrocarbon-contaminated territories based on the waste exchange concept.</title>
        <authorList>
            <person name="Krivoruchko A."/>
        </authorList>
    </citation>
    <scope>NUCLEOTIDE SEQUENCE [LARGE SCALE GENOMIC DNA]</scope>
    <source>
        <strain evidence="7 8">IEGM 60</strain>
    </source>
</reference>
<dbReference type="InterPro" id="IPR036188">
    <property type="entry name" value="FAD/NAD-bd_sf"/>
</dbReference>
<dbReference type="PANTHER" id="PTHR43557">
    <property type="entry name" value="APOPTOSIS-INDUCING FACTOR 1"/>
    <property type="match status" value="1"/>
</dbReference>
<dbReference type="Pfam" id="PF07992">
    <property type="entry name" value="Pyr_redox_2"/>
    <property type="match status" value="1"/>
</dbReference>
<dbReference type="GO" id="GO:0016491">
    <property type="term" value="F:oxidoreductase activity"/>
    <property type="evidence" value="ECO:0007669"/>
    <property type="project" value="UniProtKB-KW"/>
</dbReference>
<comment type="caution">
    <text evidence="7">The sequence shown here is derived from an EMBL/GenBank/DDBJ whole genome shotgun (WGS) entry which is preliminary data.</text>
</comment>
<name>A0ABU4CS44_RHOJO</name>
<dbReference type="EC" id="1.-.-.-" evidence="7"/>
<evidence type="ECO:0000256" key="1">
    <source>
        <dbReference type="ARBA" id="ARBA00001974"/>
    </source>
</evidence>
<dbReference type="PRINTS" id="PR00368">
    <property type="entry name" value="FADPNR"/>
</dbReference>
<proteinExistence type="predicted"/>
<keyword evidence="3" id="KW-0274">FAD</keyword>
<dbReference type="InterPro" id="IPR016156">
    <property type="entry name" value="FAD/NAD-linked_Rdtase_dimer_sf"/>
</dbReference>
<evidence type="ECO:0000259" key="6">
    <source>
        <dbReference type="Pfam" id="PF14759"/>
    </source>
</evidence>
<evidence type="ECO:0000313" key="8">
    <source>
        <dbReference type="Proteomes" id="UP001185737"/>
    </source>
</evidence>
<dbReference type="SUPFAM" id="SSF55424">
    <property type="entry name" value="FAD/NAD-linked reductases, dimerisation (C-terminal) domain"/>
    <property type="match status" value="1"/>
</dbReference>
<feature type="domain" description="FAD/NAD(P)-binding" evidence="5">
    <location>
        <begin position="6"/>
        <end position="300"/>
    </location>
</feature>
<dbReference type="PANTHER" id="PTHR43557:SF2">
    <property type="entry name" value="RIESKE DOMAIN-CONTAINING PROTEIN-RELATED"/>
    <property type="match status" value="1"/>
</dbReference>
<evidence type="ECO:0000313" key="7">
    <source>
        <dbReference type="EMBL" id="MDV6286058.1"/>
    </source>
</evidence>
<evidence type="ECO:0000259" key="5">
    <source>
        <dbReference type="Pfam" id="PF07992"/>
    </source>
</evidence>
<keyword evidence="2" id="KW-0285">Flavoprotein</keyword>
<evidence type="ECO:0000256" key="4">
    <source>
        <dbReference type="ARBA" id="ARBA00023002"/>
    </source>
</evidence>
<dbReference type="Gene3D" id="3.30.390.30">
    <property type="match status" value="1"/>
</dbReference>
<dbReference type="EMBL" id="JAWLKA010000032">
    <property type="protein sequence ID" value="MDV6286058.1"/>
    <property type="molecule type" value="Genomic_DNA"/>
</dbReference>
<comment type="cofactor">
    <cofactor evidence="1">
        <name>FAD</name>
        <dbReference type="ChEBI" id="CHEBI:57692"/>
    </cofactor>
</comment>
<accession>A0ABU4CS44</accession>
<dbReference type="Proteomes" id="UP001185737">
    <property type="component" value="Unassembled WGS sequence"/>
</dbReference>
<sequence>MSTTTDVLIVGGSVAAIRAAETVTRHAPDLGVTIVSDEAHPPYERPPLSKIGLGDDLDLAALTYPSVADLRARGVEFALNTRATALDVAGRRVVTSNGEVEYGAVVITTGCDPIFPEMFRGLPDVFALRQFQDAQALRAAVSDHTKSVAVIGAGFIGGEFAATLVKDGRDVTIVDLAEKPLGRFGDQVAAAYAALHRESGVTLRLGDAVVGVEDSSDGRVLRLAGGDTVPADVILVGIGVRPSTEWLENSGITLNNGVECDAHLRAADRVYAAGDLVRWPNGRFGTSMRVEHWTNAAEQGRVAGTNAANTVSGLPPVECVTVPYFWSDQHGVRIQFSGFLTGAEEIVESKEPGGSLFVYKLGDTVTGVLAFERRAEFVRIRAMLRRETRWDTVQGMLPVGSSLV</sequence>
<organism evidence="7 8">
    <name type="scientific">Rhodococcus jostii</name>
    <dbReference type="NCBI Taxonomy" id="132919"/>
    <lineage>
        <taxon>Bacteria</taxon>
        <taxon>Bacillati</taxon>
        <taxon>Actinomycetota</taxon>
        <taxon>Actinomycetes</taxon>
        <taxon>Mycobacteriales</taxon>
        <taxon>Nocardiaceae</taxon>
        <taxon>Rhodococcus</taxon>
    </lineage>
</organism>